<dbReference type="GO" id="GO:0032182">
    <property type="term" value="F:ubiquitin-like protein binding"/>
    <property type="evidence" value="ECO:0007669"/>
    <property type="project" value="TreeGrafter"/>
</dbReference>
<dbReference type="GO" id="GO:0045116">
    <property type="term" value="P:protein neddylation"/>
    <property type="evidence" value="ECO:0007669"/>
    <property type="project" value="TreeGrafter"/>
</dbReference>
<evidence type="ECO:0000259" key="2">
    <source>
        <dbReference type="PROSITE" id="PS51229"/>
    </source>
</evidence>
<dbReference type="OMA" id="CIAWFRE"/>
<dbReference type="PANTHER" id="PTHR12281:SF31">
    <property type="entry name" value="DCN1-LIKE PROTEIN 3"/>
    <property type="match status" value="1"/>
</dbReference>
<dbReference type="Gene3D" id="1.10.238.10">
    <property type="entry name" value="EF-hand"/>
    <property type="match status" value="1"/>
</dbReference>
<dbReference type="PANTHER" id="PTHR12281">
    <property type="entry name" value="RP42 RELATED"/>
    <property type="match status" value="1"/>
</dbReference>
<organism evidence="3 4">
    <name type="scientific">Stylonychia lemnae</name>
    <name type="common">Ciliate</name>
    <dbReference type="NCBI Taxonomy" id="5949"/>
    <lineage>
        <taxon>Eukaryota</taxon>
        <taxon>Sar</taxon>
        <taxon>Alveolata</taxon>
        <taxon>Ciliophora</taxon>
        <taxon>Intramacronucleata</taxon>
        <taxon>Spirotrichea</taxon>
        <taxon>Stichotrichia</taxon>
        <taxon>Sporadotrichida</taxon>
        <taxon>Oxytrichidae</taxon>
        <taxon>Stylonychinae</taxon>
        <taxon>Stylonychia</taxon>
    </lineage>
</organism>
<dbReference type="EMBL" id="CCKQ01014358">
    <property type="protein sequence ID" value="CDW86113.1"/>
    <property type="molecule type" value="Genomic_DNA"/>
</dbReference>
<dbReference type="InterPro" id="IPR005176">
    <property type="entry name" value="PONY_dom"/>
</dbReference>
<protein>
    <recommendedName>
        <fullName evidence="1">Defective in cullin neddylation protein</fullName>
    </recommendedName>
</protein>
<evidence type="ECO:0000313" key="4">
    <source>
        <dbReference type="Proteomes" id="UP000039865"/>
    </source>
</evidence>
<accession>A0A078AZ72</accession>
<dbReference type="PROSITE" id="PS51229">
    <property type="entry name" value="DCUN1"/>
    <property type="match status" value="1"/>
</dbReference>
<keyword evidence="4" id="KW-1185">Reference proteome</keyword>
<dbReference type="AlphaFoldDB" id="A0A078AZ72"/>
<proteinExistence type="predicted"/>
<name>A0A078AZ72_STYLE</name>
<dbReference type="InterPro" id="IPR014764">
    <property type="entry name" value="DCN-prot"/>
</dbReference>
<dbReference type="InParanoid" id="A0A078AZ72"/>
<dbReference type="GO" id="GO:0000151">
    <property type="term" value="C:ubiquitin ligase complex"/>
    <property type="evidence" value="ECO:0007669"/>
    <property type="project" value="TreeGrafter"/>
</dbReference>
<dbReference type="Gene3D" id="1.10.238.200">
    <property type="entry name" value="Cullin, PONY binding domain"/>
    <property type="match status" value="1"/>
</dbReference>
<dbReference type="InterPro" id="IPR042460">
    <property type="entry name" value="DCN1-like_PONY"/>
</dbReference>
<gene>
    <name evidence="3" type="primary">Contig13672.g14576</name>
    <name evidence="3" type="ORF">STYLEM_15204</name>
</gene>
<evidence type="ECO:0000256" key="1">
    <source>
        <dbReference type="RuleBase" id="RU410713"/>
    </source>
</evidence>
<dbReference type="GO" id="GO:0097602">
    <property type="term" value="F:cullin family protein binding"/>
    <property type="evidence" value="ECO:0007669"/>
    <property type="project" value="TreeGrafter"/>
</dbReference>
<dbReference type="Pfam" id="PF03556">
    <property type="entry name" value="Cullin_binding"/>
    <property type="match status" value="1"/>
</dbReference>
<dbReference type="GO" id="GO:0031624">
    <property type="term" value="F:ubiquitin conjugating enzyme binding"/>
    <property type="evidence" value="ECO:0007669"/>
    <property type="project" value="TreeGrafter"/>
</dbReference>
<dbReference type="OrthoDB" id="309581at2759"/>
<reference evidence="3 4" key="1">
    <citation type="submission" date="2014-06" db="EMBL/GenBank/DDBJ databases">
        <authorList>
            <person name="Swart Estienne"/>
        </authorList>
    </citation>
    <scope>NUCLEOTIDE SEQUENCE [LARGE SCALE GENOMIC DNA]</scope>
    <source>
        <strain evidence="3 4">130c</strain>
    </source>
</reference>
<evidence type="ECO:0000313" key="3">
    <source>
        <dbReference type="EMBL" id="CDW86113.1"/>
    </source>
</evidence>
<feature type="domain" description="DCUN1" evidence="2">
    <location>
        <begin position="46"/>
        <end position="236"/>
    </location>
</feature>
<sequence>MISYLLTYQKRIIGINSIQRSFRDVNSAAEEYFVKGYGEKASVGKGNPKIIESLFSKYKEAGSGKMEGDGITLFFEHLGVNVASDPVVFLISYYMDAKTMGFYTLEEFQTGMMKLGVSSIDDLRKKLPALNQELNDKTKFKDLYKYVFEFSRDQGYKNIAIETAFALWQILLSNKCLFLNDFIEFLQTEKKDQLVMQKDNWVMFLELVESTRGDFGNFVDDGCWNTMIEQFSQYYARKYNK</sequence>
<dbReference type="Proteomes" id="UP000039865">
    <property type="component" value="Unassembled WGS sequence"/>
</dbReference>
<comment type="function">
    <text evidence="1">Neddylation of cullins play an essential role in the regulation of SCF-type complexes activity.</text>
</comment>